<dbReference type="PRINTS" id="PR00103">
    <property type="entry name" value="CAMPKINASE"/>
</dbReference>
<dbReference type="AlphaFoldDB" id="A0A813Z4Z2"/>
<feature type="domain" description="Cyclic nucleotide-binding" evidence="1">
    <location>
        <begin position="42"/>
        <end position="193"/>
    </location>
</feature>
<dbReference type="Proteomes" id="UP000663891">
    <property type="component" value="Unassembled WGS sequence"/>
</dbReference>
<dbReference type="InterPro" id="IPR014710">
    <property type="entry name" value="RmlC-like_jellyroll"/>
</dbReference>
<dbReference type="InterPro" id="IPR017853">
    <property type="entry name" value="GH"/>
</dbReference>
<dbReference type="EMBL" id="CAJNON010000060">
    <property type="protein sequence ID" value="CAF0893031.1"/>
    <property type="molecule type" value="Genomic_DNA"/>
</dbReference>
<dbReference type="InterPro" id="IPR000595">
    <property type="entry name" value="cNMP-bd_dom"/>
</dbReference>
<dbReference type="OrthoDB" id="10024788at2759"/>
<sequence length="1051" mass="120875">MALNYETLIHAASKSPELRTTTEINDFIFPWLKQSLKKKQGIFQKISDDVIHDICKTIMIERRPAWDVVILQGDPGDTFYIILQGSVKIYRLDEEGARPVPPEFNTVIEFAKLDAEPDKREEIIVNIFGNYVVTLGGGFDFGERALVTNEPRSATVITVTPADLLVVDREVFSRTLKAAHEKELQEKMEFINRCPLFSSWSARLKRLVSLSLERGRYSYDSVLYKQGLRADAVYFIWSGEVKLSTDPLLHWLQYPYLLPQSDPMKQRALELFSPMLQPSQPSNVHIPSDINTNDHRKSFAIKRRNMTFAQAENERSQRILQLALLGAGDIIGLECYVCDLTTYMNSARCTAPCDLFYILKHNFARLQKRYSTQVFSERLREMVLLSLQAYSSRIIQSPLFTALIKKKLTPKLNDERQQYHNKQSWLLHLNNASNSQTRRAGTTTVPQTAGKERSMTTINNSHPIPRSARHASFTNPATIQYVVNDNIRVGKIEDRLKQWHAQMGEDSKIHIIPLTRYNIAGPTTNDIVRITPQEAIEVQSNDATGSPRMLDDDNETISPMEIFVNVVDNLHETLSSYPTTIPPYSLAASRLPPIHIYSKEERYENLKISLKQKWKDFIKRPIPTGNAFKWLAVLIGSVTLLVVILLRHPDKHADSDVTNAIAAEINTEASRIRWSVSRAQEWYASQPWFLGANYLPSTAVNVLEMWQDTFDEVTIKRELEWANKRLRMNSLRVFLHILVWMENSEKFYKRLDTFLDIAKNNNLKIMLVLFDECWNAEPQLGKQPEPTPGVHNSQWVRCPGQTMVLDKTSWPKIAQYTVDVISRYKSDKRIFAWDLYNEPECSKQIKVILPLLRYIYKAARSVNNVEQPMTIGIAKWPLTAPLALFELAASDIISFHSYGPLANVMKNVSDLRQVQLGRPILCTEWLARTFGSTLFTHLDFFQSEKVGAIHWGLVAGRSQTYYQWKSPPNAPMPKMWFHDVLYPNGTAFNFFQSEKVGAIHWGLVAGRSQTYYQWKSPPNAPMPKMWFHDVLYPNGTAFSRLEEQLYFETKH</sequence>
<dbReference type="PROSITE" id="PS50042">
    <property type="entry name" value="CNMP_BINDING_3"/>
    <property type="match status" value="2"/>
</dbReference>
<evidence type="ECO:0000313" key="2">
    <source>
        <dbReference type="EMBL" id="CAF0893031.1"/>
    </source>
</evidence>
<accession>A0A813Z4Z2</accession>
<dbReference type="Gene3D" id="3.20.20.80">
    <property type="entry name" value="Glycosidases"/>
    <property type="match status" value="1"/>
</dbReference>
<dbReference type="SUPFAM" id="SSF51206">
    <property type="entry name" value="cAMP-binding domain-like"/>
    <property type="match status" value="2"/>
</dbReference>
<dbReference type="SMART" id="SM00100">
    <property type="entry name" value="cNMP"/>
    <property type="match status" value="1"/>
</dbReference>
<gene>
    <name evidence="2" type="ORF">VCS650_LOCUS8882</name>
</gene>
<comment type="caution">
    <text evidence="2">The sequence shown here is derived from an EMBL/GenBank/DDBJ whole genome shotgun (WGS) entry which is preliminary data.</text>
</comment>
<proteinExistence type="predicted"/>
<dbReference type="Gene3D" id="2.60.120.10">
    <property type="entry name" value="Jelly Rolls"/>
    <property type="match status" value="2"/>
</dbReference>
<name>A0A813Z4Z2_9BILA</name>
<reference evidence="2" key="1">
    <citation type="submission" date="2021-02" db="EMBL/GenBank/DDBJ databases">
        <authorList>
            <person name="Nowell W R."/>
        </authorList>
    </citation>
    <scope>NUCLEOTIDE SEQUENCE</scope>
</reference>
<evidence type="ECO:0000313" key="3">
    <source>
        <dbReference type="Proteomes" id="UP000663891"/>
    </source>
</evidence>
<dbReference type="PROSITE" id="PS00888">
    <property type="entry name" value="CNMP_BINDING_1"/>
    <property type="match status" value="1"/>
</dbReference>
<dbReference type="PROSITE" id="PS00889">
    <property type="entry name" value="CNMP_BINDING_2"/>
    <property type="match status" value="1"/>
</dbReference>
<feature type="domain" description="Cyclic nucleotide-binding" evidence="1">
    <location>
        <begin position="196"/>
        <end position="243"/>
    </location>
</feature>
<dbReference type="PANTHER" id="PTHR23011">
    <property type="entry name" value="CYCLIC NUCLEOTIDE-BINDING DOMAIN CONTAINING PROTEIN"/>
    <property type="match status" value="1"/>
</dbReference>
<organism evidence="2 3">
    <name type="scientific">Adineta steineri</name>
    <dbReference type="NCBI Taxonomy" id="433720"/>
    <lineage>
        <taxon>Eukaryota</taxon>
        <taxon>Metazoa</taxon>
        <taxon>Spiralia</taxon>
        <taxon>Gnathifera</taxon>
        <taxon>Rotifera</taxon>
        <taxon>Eurotatoria</taxon>
        <taxon>Bdelloidea</taxon>
        <taxon>Adinetida</taxon>
        <taxon>Adinetidae</taxon>
        <taxon>Adineta</taxon>
    </lineage>
</organism>
<dbReference type="CDD" id="cd00038">
    <property type="entry name" value="CAP_ED"/>
    <property type="match status" value="1"/>
</dbReference>
<dbReference type="InterPro" id="IPR018490">
    <property type="entry name" value="cNMP-bd_dom_sf"/>
</dbReference>
<dbReference type="PANTHER" id="PTHR23011:SF28">
    <property type="entry name" value="CYCLIC NUCLEOTIDE-BINDING DOMAIN CONTAINING PROTEIN"/>
    <property type="match status" value="1"/>
</dbReference>
<dbReference type="InterPro" id="IPR018488">
    <property type="entry name" value="cNMP-bd_CS"/>
</dbReference>
<evidence type="ECO:0000259" key="1">
    <source>
        <dbReference type="PROSITE" id="PS50042"/>
    </source>
</evidence>
<protein>
    <recommendedName>
        <fullName evidence="1">Cyclic nucleotide-binding domain-containing protein</fullName>
    </recommendedName>
</protein>
<dbReference type="Pfam" id="PF00027">
    <property type="entry name" value="cNMP_binding"/>
    <property type="match status" value="2"/>
</dbReference>
<dbReference type="SUPFAM" id="SSF51445">
    <property type="entry name" value="(Trans)glycosidases"/>
    <property type="match status" value="1"/>
</dbReference>